<gene>
    <name evidence="1" type="ORF">MRB53_017464</name>
</gene>
<evidence type="ECO:0000313" key="2">
    <source>
        <dbReference type="Proteomes" id="UP001234297"/>
    </source>
</evidence>
<organism evidence="1 2">
    <name type="scientific">Persea americana</name>
    <name type="common">Avocado</name>
    <dbReference type="NCBI Taxonomy" id="3435"/>
    <lineage>
        <taxon>Eukaryota</taxon>
        <taxon>Viridiplantae</taxon>
        <taxon>Streptophyta</taxon>
        <taxon>Embryophyta</taxon>
        <taxon>Tracheophyta</taxon>
        <taxon>Spermatophyta</taxon>
        <taxon>Magnoliopsida</taxon>
        <taxon>Magnoliidae</taxon>
        <taxon>Laurales</taxon>
        <taxon>Lauraceae</taxon>
        <taxon>Persea</taxon>
    </lineage>
</organism>
<name>A0ACC2M573_PERAE</name>
<proteinExistence type="predicted"/>
<reference evidence="1 2" key="1">
    <citation type="journal article" date="2022" name="Hortic Res">
        <title>A haplotype resolved chromosomal level avocado genome allows analysis of novel avocado genes.</title>
        <authorList>
            <person name="Nath O."/>
            <person name="Fletcher S.J."/>
            <person name="Hayward A."/>
            <person name="Shaw L.M."/>
            <person name="Masouleh A.K."/>
            <person name="Furtado A."/>
            <person name="Henry R.J."/>
            <person name="Mitter N."/>
        </authorList>
    </citation>
    <scope>NUCLEOTIDE SEQUENCE [LARGE SCALE GENOMIC DNA]</scope>
    <source>
        <strain evidence="2">cv. Hass</strain>
    </source>
</reference>
<keyword evidence="2" id="KW-1185">Reference proteome</keyword>
<comment type="caution">
    <text evidence="1">The sequence shown here is derived from an EMBL/GenBank/DDBJ whole genome shotgun (WGS) entry which is preliminary data.</text>
</comment>
<dbReference type="Proteomes" id="UP001234297">
    <property type="component" value="Chromosome 5"/>
</dbReference>
<protein>
    <submittedName>
        <fullName evidence="1">Uncharacterized protein</fullName>
    </submittedName>
</protein>
<evidence type="ECO:0000313" key="1">
    <source>
        <dbReference type="EMBL" id="KAJ8640770.1"/>
    </source>
</evidence>
<dbReference type="EMBL" id="CM056813">
    <property type="protein sequence ID" value="KAJ8640770.1"/>
    <property type="molecule type" value="Genomic_DNA"/>
</dbReference>
<accession>A0ACC2M573</accession>
<sequence>MEKSKESNPKSMVAVAAANGAQDSSLSNPSSTAPSPSIKIFAARLTPTNPSPPSQIPRNPNPTPPPPCGLRQRSDSPTSTSSPPSATPSAHLPRWLRRPVKKLNDGGDNILVVTSLHSIRRN</sequence>